<dbReference type="Proteomes" id="UP000184520">
    <property type="component" value="Unassembled WGS sequence"/>
</dbReference>
<accession>A0A1M5EUI1</accession>
<dbReference type="Pfam" id="PF04575">
    <property type="entry name" value="SlipAM"/>
    <property type="match status" value="1"/>
</dbReference>
<name>A0A1M5EUI1_9ALTE</name>
<keyword evidence="1" id="KW-0732">Signal</keyword>
<evidence type="ECO:0000313" key="3">
    <source>
        <dbReference type="EMBL" id="SHF82884.1"/>
    </source>
</evidence>
<reference evidence="4" key="1">
    <citation type="submission" date="2016-11" db="EMBL/GenBank/DDBJ databases">
        <authorList>
            <person name="Varghese N."/>
            <person name="Submissions S."/>
        </authorList>
    </citation>
    <scope>NUCLEOTIDE SEQUENCE [LARGE SCALE GENOMIC DNA]</scope>
    <source>
        <strain evidence="4">CGMCC 1.8995</strain>
    </source>
</reference>
<feature type="domain" description="Surface lipoprotein assembly modifier C-terminal" evidence="2">
    <location>
        <begin position="57"/>
        <end position="298"/>
    </location>
</feature>
<proteinExistence type="predicted"/>
<dbReference type="EMBL" id="FQWD01000001">
    <property type="protein sequence ID" value="SHF82884.1"/>
    <property type="molecule type" value="Genomic_DNA"/>
</dbReference>
<feature type="signal peptide" evidence="1">
    <location>
        <begin position="1"/>
        <end position="19"/>
    </location>
</feature>
<evidence type="ECO:0000256" key="1">
    <source>
        <dbReference type="SAM" id="SignalP"/>
    </source>
</evidence>
<evidence type="ECO:0000313" key="4">
    <source>
        <dbReference type="Proteomes" id="UP000184520"/>
    </source>
</evidence>
<protein>
    <recommendedName>
        <fullName evidence="2">Surface lipoprotein assembly modifier C-terminal domain-containing protein</fullName>
    </recommendedName>
</protein>
<gene>
    <name evidence="3" type="ORF">SAMN05216361_0547</name>
</gene>
<dbReference type="InterPro" id="IPR007655">
    <property type="entry name" value="Slam_C"/>
</dbReference>
<keyword evidence="4" id="KW-1185">Reference proteome</keyword>
<dbReference type="RefSeq" id="WP_073317414.1">
    <property type="nucleotide sequence ID" value="NZ_FQWD01000001.1"/>
</dbReference>
<dbReference type="AlphaFoldDB" id="A0A1M5EUI1"/>
<feature type="chain" id="PRO_5012341303" description="Surface lipoprotein assembly modifier C-terminal domain-containing protein" evidence="1">
    <location>
        <begin position="20"/>
        <end position="298"/>
    </location>
</feature>
<evidence type="ECO:0000259" key="2">
    <source>
        <dbReference type="Pfam" id="PF04575"/>
    </source>
</evidence>
<organism evidence="3 4">
    <name type="scientific">Marisediminitalea aggregata</name>
    <dbReference type="NCBI Taxonomy" id="634436"/>
    <lineage>
        <taxon>Bacteria</taxon>
        <taxon>Pseudomonadati</taxon>
        <taxon>Pseudomonadota</taxon>
        <taxon>Gammaproteobacteria</taxon>
        <taxon>Alteromonadales</taxon>
        <taxon>Alteromonadaceae</taxon>
        <taxon>Marisediminitalea</taxon>
    </lineage>
</organism>
<sequence length="298" mass="33437">MKTTLIFAAITAVSVPAVATVTYKGELQAGAQYDSNVTVTELDRASNQSDYAGYLKGKLSADWQATDALSFNAGVNHQRTQYQDATDFNLAITTWNVGAGLKTRLGKWGVHSYLADAALDGNDFMRYQQSGVSWQNSITAKTYLHISADYLQKRFDTVPERNANGGQLSTQWFYMPDMEGQMINVGYTYQYEDADIDRLDFTGHAGQLSWTYPTQWWGTPTSLKAQYQFAYRDYREAEAFLSVTQRTDRQHTLGVSASYQFSKYVAFDIGAKYADYQSNLSIADYQENQANVGVTAKF</sequence>
<dbReference type="OrthoDB" id="6380601at2"/>